<evidence type="ECO:0000256" key="10">
    <source>
        <dbReference type="SAM" id="Phobius"/>
    </source>
</evidence>
<dbReference type="GO" id="GO:0004930">
    <property type="term" value="F:G protein-coupled receptor activity"/>
    <property type="evidence" value="ECO:0007669"/>
    <property type="project" value="UniProtKB-KW"/>
</dbReference>
<dbReference type="Proteomes" id="UP000006672">
    <property type="component" value="Unassembled WGS sequence"/>
</dbReference>
<evidence type="ECO:0000313" key="12">
    <source>
        <dbReference type="EMBL" id="VIO97722.1"/>
    </source>
</evidence>
<feature type="transmembrane region" description="Helical" evidence="10">
    <location>
        <begin position="176"/>
        <end position="203"/>
    </location>
</feature>
<evidence type="ECO:0000256" key="4">
    <source>
        <dbReference type="ARBA" id="ARBA00022989"/>
    </source>
</evidence>
<reference evidence="12" key="2">
    <citation type="submission" date="2019-04" db="EMBL/GenBank/DDBJ databases">
        <authorList>
            <person name="Howe K."/>
            <person name="Paulini M."/>
            <person name="Williams G."/>
        </authorList>
    </citation>
    <scope>NUCLEOTIDE SEQUENCE [LARGE SCALE GENOMIC DNA]</scope>
    <source>
        <strain evidence="12">FR3</strain>
    </source>
</reference>
<protein>
    <submittedName>
        <fullName evidence="14">G_PROTEIN_RECEP_F1_2 domain-containing protein</fullName>
    </submittedName>
</protein>
<keyword evidence="6 10" id="KW-0472">Membrane</keyword>
<keyword evidence="13" id="KW-1185">Reference proteome</keyword>
<dbReference type="KEGG" id="bmy:BM_BM4633"/>
<dbReference type="PANTHER" id="PTHR24229:SF100">
    <property type="entry name" value="G-PROTEIN COUPLED RECEPTORS FAMILY 1 PROFILE DOMAIN-CONTAINING PROTEIN"/>
    <property type="match status" value="1"/>
</dbReference>
<evidence type="ECO:0000259" key="11">
    <source>
        <dbReference type="PROSITE" id="PS50262"/>
    </source>
</evidence>
<evidence type="ECO:0000256" key="8">
    <source>
        <dbReference type="ARBA" id="ARBA00023224"/>
    </source>
</evidence>
<dbReference type="GeneID" id="66059825"/>
<reference evidence="13" key="1">
    <citation type="journal article" date="2007" name="Science">
        <title>Draft genome of the filarial nematode parasite Brugia malayi.</title>
        <authorList>
            <person name="Ghedin E."/>
            <person name="Wang S."/>
            <person name="Spiro D."/>
            <person name="Caler E."/>
            <person name="Zhao Q."/>
            <person name="Crabtree J."/>
            <person name="Allen J.E."/>
            <person name="Delcher A.L."/>
            <person name="Guiliano D.B."/>
            <person name="Miranda-Saavedra D."/>
            <person name="Angiuoli S.V."/>
            <person name="Creasy T."/>
            <person name="Amedeo P."/>
            <person name="Haas B."/>
            <person name="El-Sayed N.M."/>
            <person name="Wortman J.R."/>
            <person name="Feldblyum T."/>
            <person name="Tallon L."/>
            <person name="Schatz M."/>
            <person name="Shumway M."/>
            <person name="Koo H."/>
            <person name="Salzberg S.L."/>
            <person name="Schobel S."/>
            <person name="Pertea M."/>
            <person name="Pop M."/>
            <person name="White O."/>
            <person name="Barton G.J."/>
            <person name="Carlow C.K."/>
            <person name="Crawford M.J."/>
            <person name="Daub J."/>
            <person name="Dimmic M.W."/>
            <person name="Estes C.F."/>
            <person name="Foster J.M."/>
            <person name="Ganatra M."/>
            <person name="Gregory W.F."/>
            <person name="Johnson N.M."/>
            <person name="Jin J."/>
            <person name="Komuniecki R."/>
            <person name="Korf I."/>
            <person name="Kumar S."/>
            <person name="Laney S."/>
            <person name="Li B.W."/>
            <person name="Li W."/>
            <person name="Lindblom T.H."/>
            <person name="Lustigman S."/>
            <person name="Ma D."/>
            <person name="Maina C.V."/>
            <person name="Martin D.M."/>
            <person name="McCarter J.P."/>
            <person name="McReynolds L."/>
            <person name="Mitreva M."/>
            <person name="Nutman T.B."/>
            <person name="Parkinson J."/>
            <person name="Peregrin-Alvarez J.M."/>
            <person name="Poole C."/>
            <person name="Ren Q."/>
            <person name="Saunders L."/>
            <person name="Sluder A.E."/>
            <person name="Smith K."/>
            <person name="Stanke M."/>
            <person name="Unnasch T.R."/>
            <person name="Ware J."/>
            <person name="Wei A.D."/>
            <person name="Weil G."/>
            <person name="Williams D.J."/>
            <person name="Zhang Y."/>
            <person name="Williams S.A."/>
            <person name="Fraser-Liggett C."/>
            <person name="Slatko B."/>
            <person name="Blaxter M.L."/>
            <person name="Scott A.L."/>
        </authorList>
    </citation>
    <scope>NUCLEOTIDE SEQUENCE</scope>
    <source>
        <strain evidence="13">FR3</strain>
    </source>
</reference>
<evidence type="ECO:0000313" key="13">
    <source>
        <dbReference type="Proteomes" id="UP000006672"/>
    </source>
</evidence>
<evidence type="ECO:0000256" key="1">
    <source>
        <dbReference type="ARBA" id="ARBA00004651"/>
    </source>
</evidence>
<dbReference type="RefSeq" id="XP_042937273.1">
    <property type="nucleotide sequence ID" value="XM_043081339.1"/>
</dbReference>
<feature type="transmembrane region" description="Helical" evidence="10">
    <location>
        <begin position="22"/>
        <end position="45"/>
    </location>
</feature>
<dbReference type="InterPro" id="IPR000276">
    <property type="entry name" value="GPCR_Rhodpsn"/>
</dbReference>
<feature type="transmembrane region" description="Helical" evidence="10">
    <location>
        <begin position="233"/>
        <end position="253"/>
    </location>
</feature>
<dbReference type="OrthoDB" id="9990906at2759"/>
<dbReference type="PRINTS" id="PR00237">
    <property type="entry name" value="GPCRRHODOPSN"/>
</dbReference>
<organism evidence="12">
    <name type="scientific">Brugia malayi</name>
    <name type="common">Filarial nematode worm</name>
    <dbReference type="NCBI Taxonomy" id="6279"/>
    <lineage>
        <taxon>Eukaryota</taxon>
        <taxon>Metazoa</taxon>
        <taxon>Ecdysozoa</taxon>
        <taxon>Nematoda</taxon>
        <taxon>Chromadorea</taxon>
        <taxon>Rhabditida</taxon>
        <taxon>Spirurina</taxon>
        <taxon>Spiruromorpha</taxon>
        <taxon>Filarioidea</taxon>
        <taxon>Onchocercidae</taxon>
        <taxon>Brugia</taxon>
    </lineage>
</organism>
<dbReference type="PROSITE" id="PS00237">
    <property type="entry name" value="G_PROTEIN_RECEP_F1_1"/>
    <property type="match status" value="1"/>
</dbReference>
<evidence type="ECO:0000256" key="5">
    <source>
        <dbReference type="ARBA" id="ARBA00023040"/>
    </source>
</evidence>
<comment type="similarity">
    <text evidence="9">Belongs to the G-protein coupled receptor 1 family.</text>
</comment>
<keyword evidence="4 10" id="KW-1133">Transmembrane helix</keyword>
<dbReference type="AlphaFoldDB" id="A0A4E9FN17"/>
<keyword evidence="3 9" id="KW-0812">Transmembrane</keyword>
<proteinExistence type="inferred from homology"/>
<evidence type="ECO:0000256" key="2">
    <source>
        <dbReference type="ARBA" id="ARBA00022475"/>
    </source>
</evidence>
<comment type="subcellular location">
    <subcellularLocation>
        <location evidence="1">Cell membrane</location>
        <topology evidence="1">Multi-pass membrane protein</topology>
    </subcellularLocation>
</comment>
<keyword evidence="2" id="KW-1003">Cell membrane</keyword>
<dbReference type="WBParaSite" id="Bm4633.1">
    <property type="protein sequence ID" value="Bm4633.1"/>
    <property type="gene ID" value="WBGene00224894"/>
</dbReference>
<dbReference type="PROSITE" id="PS50262">
    <property type="entry name" value="G_PROTEIN_RECEP_F1_2"/>
    <property type="match status" value="1"/>
</dbReference>
<evidence type="ECO:0000256" key="3">
    <source>
        <dbReference type="ARBA" id="ARBA00022692"/>
    </source>
</evidence>
<dbReference type="EMBL" id="CAAKNF010000195">
    <property type="protein sequence ID" value="VIO97722.1"/>
    <property type="molecule type" value="Genomic_DNA"/>
</dbReference>
<dbReference type="InterPro" id="IPR017452">
    <property type="entry name" value="GPCR_Rhodpsn_7TM"/>
</dbReference>
<gene>
    <name evidence="12" type="primary">Bm4633</name>
    <name evidence="12" type="ORF">BM_BM4633</name>
</gene>
<feature type="transmembrane region" description="Helical" evidence="10">
    <location>
        <begin position="135"/>
        <end position="156"/>
    </location>
</feature>
<accession>A0A4E9FN17</accession>
<dbReference type="CTD" id="66059825"/>
<keyword evidence="7 9" id="KW-0675">Receptor</keyword>
<dbReference type="GO" id="GO:0042277">
    <property type="term" value="F:peptide binding"/>
    <property type="evidence" value="ECO:0007669"/>
    <property type="project" value="TreeGrafter"/>
</dbReference>
<dbReference type="Pfam" id="PF00001">
    <property type="entry name" value="7tm_1"/>
    <property type="match status" value="1"/>
</dbReference>
<evidence type="ECO:0000256" key="9">
    <source>
        <dbReference type="RuleBase" id="RU000688"/>
    </source>
</evidence>
<dbReference type="SUPFAM" id="SSF81321">
    <property type="entry name" value="Family A G protein-coupled receptor-like"/>
    <property type="match status" value="1"/>
</dbReference>
<evidence type="ECO:0000256" key="6">
    <source>
        <dbReference type="ARBA" id="ARBA00023136"/>
    </source>
</evidence>
<feature type="transmembrane region" description="Helical" evidence="10">
    <location>
        <begin position="57"/>
        <end position="78"/>
    </location>
</feature>
<dbReference type="PANTHER" id="PTHR24229">
    <property type="entry name" value="NEUROPEPTIDES RECEPTOR"/>
    <property type="match status" value="1"/>
</dbReference>
<dbReference type="Gene3D" id="1.20.1070.10">
    <property type="entry name" value="Rhodopsin 7-helix transmembrane proteins"/>
    <property type="match status" value="1"/>
</dbReference>
<feature type="domain" description="G-protein coupled receptors family 1 profile" evidence="11">
    <location>
        <begin position="37"/>
        <end position="302"/>
    </location>
</feature>
<dbReference type="GO" id="GO:0005886">
    <property type="term" value="C:plasma membrane"/>
    <property type="evidence" value="ECO:0007669"/>
    <property type="project" value="UniProtKB-SubCell"/>
</dbReference>
<reference evidence="14" key="3">
    <citation type="submission" date="2022-04" db="UniProtKB">
        <authorList>
            <consortium name="WormBaseParasite"/>
        </authorList>
    </citation>
    <scope>IDENTIFICATION</scope>
</reference>
<name>A0A4E9FN17_BRUMA</name>
<accession>A0A8L7T790</accession>
<sequence>MNVTEVLDNNSTTNLENTGTDLYLFILPIIVIFGLCGNVISLVTIFHSRLREISANLYLIVLTTSDSVFLLGLLLILFKLDFITYHFCVIIEYILSTSSYISSWSVAALTIERYLAIAYPLKHARYGHLDRWKMILFWIPVPFAFNLIQFISLIPYNDKSDPQYPNIRKCIPYDGSFQIVIEATDVILCYVMPCFCVVLLNLLVAGKVKRGFTCDSNRSRFNSSSIRRRQSSAMILLVVPIVYISLNTPFYLLRIMDTIALYVFQSNEFSIIGGLDGTLTIFLYNTAHYLYYINFACDVIVYAFSSPNFRKTAMIAWRQIVFSHGGKIQKAATPNERYGNVSCRLSKLTNENISIMQLQ</sequence>
<keyword evidence="5 9" id="KW-0297">G-protein coupled receptor</keyword>
<keyword evidence="8 9" id="KW-0807">Transducer</keyword>
<feature type="transmembrane region" description="Helical" evidence="10">
    <location>
        <begin position="90"/>
        <end position="115"/>
    </location>
</feature>
<evidence type="ECO:0000313" key="14">
    <source>
        <dbReference type="WBParaSite" id="Bm4633.1"/>
    </source>
</evidence>
<evidence type="ECO:0000256" key="7">
    <source>
        <dbReference type="ARBA" id="ARBA00023170"/>
    </source>
</evidence>
<dbReference type="GO" id="GO:0043005">
    <property type="term" value="C:neuron projection"/>
    <property type="evidence" value="ECO:0007669"/>
    <property type="project" value="TreeGrafter"/>
</dbReference>